<evidence type="ECO:0000313" key="1">
    <source>
        <dbReference type="EMBL" id="KAI3721354.1"/>
    </source>
</evidence>
<accession>A0ACB9BG74</accession>
<reference evidence="1 2" key="2">
    <citation type="journal article" date="2022" name="Mol. Ecol. Resour.">
        <title>The genomes of chicory, endive, great burdock and yacon provide insights into Asteraceae paleo-polyploidization history and plant inulin production.</title>
        <authorList>
            <person name="Fan W."/>
            <person name="Wang S."/>
            <person name="Wang H."/>
            <person name="Wang A."/>
            <person name="Jiang F."/>
            <person name="Liu H."/>
            <person name="Zhao H."/>
            <person name="Xu D."/>
            <person name="Zhang Y."/>
        </authorList>
    </citation>
    <scope>NUCLEOTIDE SEQUENCE [LARGE SCALE GENOMIC DNA]</scope>
    <source>
        <strain evidence="2">cv. Punajuju</strain>
        <tissue evidence="1">Leaves</tissue>
    </source>
</reference>
<gene>
    <name evidence="1" type="ORF">L2E82_32363</name>
</gene>
<proteinExistence type="predicted"/>
<keyword evidence="2" id="KW-1185">Reference proteome</keyword>
<reference evidence="2" key="1">
    <citation type="journal article" date="2022" name="Mol. Ecol. Resour.">
        <title>The genomes of chicory, endive, great burdock and yacon provide insights into Asteraceae palaeo-polyploidization history and plant inulin production.</title>
        <authorList>
            <person name="Fan W."/>
            <person name="Wang S."/>
            <person name="Wang H."/>
            <person name="Wang A."/>
            <person name="Jiang F."/>
            <person name="Liu H."/>
            <person name="Zhao H."/>
            <person name="Xu D."/>
            <person name="Zhang Y."/>
        </authorList>
    </citation>
    <scope>NUCLEOTIDE SEQUENCE [LARGE SCALE GENOMIC DNA]</scope>
    <source>
        <strain evidence="2">cv. Punajuju</strain>
    </source>
</reference>
<comment type="caution">
    <text evidence="1">The sequence shown here is derived from an EMBL/GenBank/DDBJ whole genome shotgun (WGS) entry which is preliminary data.</text>
</comment>
<dbReference type="EMBL" id="CM042014">
    <property type="protein sequence ID" value="KAI3721354.1"/>
    <property type="molecule type" value="Genomic_DNA"/>
</dbReference>
<organism evidence="1 2">
    <name type="scientific">Cichorium intybus</name>
    <name type="common">Chicory</name>
    <dbReference type="NCBI Taxonomy" id="13427"/>
    <lineage>
        <taxon>Eukaryota</taxon>
        <taxon>Viridiplantae</taxon>
        <taxon>Streptophyta</taxon>
        <taxon>Embryophyta</taxon>
        <taxon>Tracheophyta</taxon>
        <taxon>Spermatophyta</taxon>
        <taxon>Magnoliopsida</taxon>
        <taxon>eudicotyledons</taxon>
        <taxon>Gunneridae</taxon>
        <taxon>Pentapetalae</taxon>
        <taxon>asterids</taxon>
        <taxon>campanulids</taxon>
        <taxon>Asterales</taxon>
        <taxon>Asteraceae</taxon>
        <taxon>Cichorioideae</taxon>
        <taxon>Cichorieae</taxon>
        <taxon>Cichoriinae</taxon>
        <taxon>Cichorium</taxon>
    </lineage>
</organism>
<dbReference type="Proteomes" id="UP001055811">
    <property type="component" value="Linkage Group LG06"/>
</dbReference>
<evidence type="ECO:0000313" key="2">
    <source>
        <dbReference type="Proteomes" id="UP001055811"/>
    </source>
</evidence>
<protein>
    <submittedName>
        <fullName evidence="1">Uncharacterized protein</fullName>
    </submittedName>
</protein>
<name>A0ACB9BG74_CICIN</name>
<sequence length="67" mass="7865">MGISRKRGFLENIHSSTSASRWILVGSDVLLVPSYRLLGFWNWNLNPAHVSERLYSLIIRCRMKFRD</sequence>